<proteinExistence type="predicted"/>
<keyword evidence="3" id="KW-1185">Reference proteome</keyword>
<organism evidence="2">
    <name type="scientific">Oikopleura dioica</name>
    <name type="common">Tunicate</name>
    <dbReference type="NCBI Taxonomy" id="34765"/>
    <lineage>
        <taxon>Eukaryota</taxon>
        <taxon>Metazoa</taxon>
        <taxon>Chordata</taxon>
        <taxon>Tunicata</taxon>
        <taxon>Appendicularia</taxon>
        <taxon>Copelata</taxon>
        <taxon>Oikopleuridae</taxon>
        <taxon>Oikopleura</taxon>
    </lineage>
</organism>
<name>E4X6M8_OIKDI</name>
<accession>E4X6M8</accession>
<feature type="coiled-coil region" evidence="1">
    <location>
        <begin position="60"/>
        <end position="115"/>
    </location>
</feature>
<dbReference type="SUPFAM" id="SSF57997">
    <property type="entry name" value="Tropomyosin"/>
    <property type="match status" value="1"/>
</dbReference>
<keyword evidence="1" id="KW-0175">Coiled coil</keyword>
<reference evidence="2" key="1">
    <citation type="journal article" date="2010" name="Science">
        <title>Plasticity of animal genome architecture unmasked by rapid evolution of a pelagic tunicate.</title>
        <authorList>
            <person name="Denoeud F."/>
            <person name="Henriet S."/>
            <person name="Mungpakdee S."/>
            <person name="Aury J.M."/>
            <person name="Da Silva C."/>
            <person name="Brinkmann H."/>
            <person name="Mikhaleva J."/>
            <person name="Olsen L.C."/>
            <person name="Jubin C."/>
            <person name="Canestro C."/>
            <person name="Bouquet J.M."/>
            <person name="Danks G."/>
            <person name="Poulain J."/>
            <person name="Campsteijn C."/>
            <person name="Adamski M."/>
            <person name="Cross I."/>
            <person name="Yadetie F."/>
            <person name="Muffato M."/>
            <person name="Louis A."/>
            <person name="Butcher S."/>
            <person name="Tsagkogeorga G."/>
            <person name="Konrad A."/>
            <person name="Singh S."/>
            <person name="Jensen M.F."/>
            <person name="Cong E.H."/>
            <person name="Eikeseth-Otteraa H."/>
            <person name="Noel B."/>
            <person name="Anthouard V."/>
            <person name="Porcel B.M."/>
            <person name="Kachouri-Lafond R."/>
            <person name="Nishino A."/>
            <person name="Ugolini M."/>
            <person name="Chourrout P."/>
            <person name="Nishida H."/>
            <person name="Aasland R."/>
            <person name="Huzurbazar S."/>
            <person name="Westhof E."/>
            <person name="Delsuc F."/>
            <person name="Lehrach H."/>
            <person name="Reinhardt R."/>
            <person name="Weissenbach J."/>
            <person name="Roy S.W."/>
            <person name="Artiguenave F."/>
            <person name="Postlethwait J.H."/>
            <person name="Manak J.R."/>
            <person name="Thompson E.M."/>
            <person name="Jaillon O."/>
            <person name="Du Pasquier L."/>
            <person name="Boudinot P."/>
            <person name="Liberles D.A."/>
            <person name="Volff J.N."/>
            <person name="Philippe H."/>
            <person name="Lenhard B."/>
            <person name="Roest Crollius H."/>
            <person name="Wincker P."/>
            <person name="Chourrout D."/>
        </authorList>
    </citation>
    <scope>NUCLEOTIDE SEQUENCE [LARGE SCALE GENOMIC DNA]</scope>
</reference>
<evidence type="ECO:0000313" key="2">
    <source>
        <dbReference type="EMBL" id="CBY07871.1"/>
    </source>
</evidence>
<dbReference type="OrthoDB" id="10536401at2759"/>
<sequence length="137" mass="16262">MVVIYNFYPRERIAEHDLVDKLKDVRKHESMLKELRMKYEAWRKWFEQLKKQSQLLMQQQSIAEENLKTAEAKKQEIEEKTQMLETYLNRIKVAAAEAEESLKKTKANYRRKSEAIGARSSLRDLDSTVAKKRLSSL</sequence>
<evidence type="ECO:0000313" key="3">
    <source>
        <dbReference type="Proteomes" id="UP000001307"/>
    </source>
</evidence>
<gene>
    <name evidence="2" type="ORF">GSOID_T00003229001</name>
</gene>
<evidence type="ECO:0000256" key="1">
    <source>
        <dbReference type="SAM" id="Coils"/>
    </source>
</evidence>
<dbReference type="Proteomes" id="UP000001307">
    <property type="component" value="Unassembled WGS sequence"/>
</dbReference>
<dbReference type="AlphaFoldDB" id="E4X6M8"/>
<protein>
    <submittedName>
        <fullName evidence="2">Uncharacterized protein</fullName>
    </submittedName>
</protein>
<dbReference type="InParanoid" id="E4X6M8"/>
<dbReference type="EMBL" id="FN653027">
    <property type="protein sequence ID" value="CBY07871.1"/>
    <property type="molecule type" value="Genomic_DNA"/>
</dbReference>